<proteinExistence type="predicted"/>
<dbReference type="AlphaFoldDB" id="A0A8X6R9G8"/>
<accession>A0A8X6R9G8</accession>
<feature type="region of interest" description="Disordered" evidence="1">
    <location>
        <begin position="1"/>
        <end position="24"/>
    </location>
</feature>
<dbReference type="EMBL" id="BMAU01021105">
    <property type="protein sequence ID" value="GFX90893.1"/>
    <property type="molecule type" value="Genomic_DNA"/>
</dbReference>
<sequence>MDNGRFQRHDGSGQPRATTDRENKLIVRSTVTAPDSSLSTVGRATRTRVSNITIHRRLRDQNLHLDESHFKLCPDDHRRRVRRRPGQRAGPVFPITYHTGPPPGVRF</sequence>
<feature type="region of interest" description="Disordered" evidence="1">
    <location>
        <begin position="79"/>
        <end position="107"/>
    </location>
</feature>
<dbReference type="Proteomes" id="UP000887159">
    <property type="component" value="Unassembled WGS sequence"/>
</dbReference>
<gene>
    <name evidence="2" type="primary">X975_07143</name>
    <name evidence="2" type="ORF">TNCV_3167241</name>
</gene>
<feature type="compositionally biased region" description="Basic and acidic residues" evidence="1">
    <location>
        <begin position="1"/>
        <end position="11"/>
    </location>
</feature>
<name>A0A8X6R9G8_TRICX</name>
<evidence type="ECO:0000256" key="1">
    <source>
        <dbReference type="SAM" id="MobiDB-lite"/>
    </source>
</evidence>
<comment type="caution">
    <text evidence="2">The sequence shown here is derived from an EMBL/GenBank/DDBJ whole genome shotgun (WGS) entry which is preliminary data.</text>
</comment>
<reference evidence="2" key="1">
    <citation type="submission" date="2020-08" db="EMBL/GenBank/DDBJ databases">
        <title>Multicomponent nature underlies the extraordinary mechanical properties of spider dragline silk.</title>
        <authorList>
            <person name="Kono N."/>
            <person name="Nakamura H."/>
            <person name="Mori M."/>
            <person name="Yoshida Y."/>
            <person name="Ohtoshi R."/>
            <person name="Malay A.D."/>
            <person name="Moran D.A.P."/>
            <person name="Tomita M."/>
            <person name="Numata K."/>
            <person name="Arakawa K."/>
        </authorList>
    </citation>
    <scope>NUCLEOTIDE SEQUENCE</scope>
</reference>
<organism evidence="2 3">
    <name type="scientific">Trichonephila clavipes</name>
    <name type="common">Golden silk orbweaver</name>
    <name type="synonym">Nephila clavipes</name>
    <dbReference type="NCBI Taxonomy" id="2585209"/>
    <lineage>
        <taxon>Eukaryota</taxon>
        <taxon>Metazoa</taxon>
        <taxon>Ecdysozoa</taxon>
        <taxon>Arthropoda</taxon>
        <taxon>Chelicerata</taxon>
        <taxon>Arachnida</taxon>
        <taxon>Araneae</taxon>
        <taxon>Araneomorphae</taxon>
        <taxon>Entelegynae</taxon>
        <taxon>Araneoidea</taxon>
        <taxon>Nephilidae</taxon>
        <taxon>Trichonephila</taxon>
    </lineage>
</organism>
<evidence type="ECO:0000313" key="2">
    <source>
        <dbReference type="EMBL" id="GFX90893.1"/>
    </source>
</evidence>
<protein>
    <submittedName>
        <fullName evidence="2">HTH_Tnp_Tc3_2 domain-containing protein</fullName>
    </submittedName>
</protein>
<keyword evidence="3" id="KW-1185">Reference proteome</keyword>
<evidence type="ECO:0000313" key="3">
    <source>
        <dbReference type="Proteomes" id="UP000887159"/>
    </source>
</evidence>